<reference evidence="8 9" key="1">
    <citation type="submission" date="2017-07" db="EMBL/GenBank/DDBJ databases">
        <title>Draft whole genome sequences of clinical Proprionibacteriaceae strains.</title>
        <authorList>
            <person name="Bernier A.-M."/>
            <person name="Bernard K."/>
            <person name="Domingo M.-C."/>
        </authorList>
    </citation>
    <scope>NUCLEOTIDE SEQUENCE [LARGE SCALE GENOMIC DNA]</scope>
    <source>
        <strain evidence="8 9">NML 030167</strain>
    </source>
</reference>
<gene>
    <name evidence="8" type="ORF">CGZ94_13205</name>
</gene>
<feature type="chain" id="PRO_5039582633" description="Probable sugar-binding periplasmic protein" evidence="7">
    <location>
        <begin position="22"/>
        <end position="424"/>
    </location>
</feature>
<evidence type="ECO:0000256" key="7">
    <source>
        <dbReference type="SAM" id="SignalP"/>
    </source>
</evidence>
<keyword evidence="9" id="KW-1185">Reference proteome</keyword>
<organism evidence="8 9">
    <name type="scientific">Enemella evansiae</name>
    <dbReference type="NCBI Taxonomy" id="2016499"/>
    <lineage>
        <taxon>Bacteria</taxon>
        <taxon>Bacillati</taxon>
        <taxon>Actinomycetota</taxon>
        <taxon>Actinomycetes</taxon>
        <taxon>Propionibacteriales</taxon>
        <taxon>Propionibacteriaceae</taxon>
        <taxon>Enemella</taxon>
    </lineage>
</organism>
<evidence type="ECO:0000313" key="8">
    <source>
        <dbReference type="EMBL" id="OYO12849.1"/>
    </source>
</evidence>
<evidence type="ECO:0000313" key="9">
    <source>
        <dbReference type="Proteomes" id="UP000215896"/>
    </source>
</evidence>
<evidence type="ECO:0000256" key="6">
    <source>
        <dbReference type="ARBA" id="ARBA00049753"/>
    </source>
</evidence>
<dbReference type="PANTHER" id="PTHR43649">
    <property type="entry name" value="ARABINOSE-BINDING PROTEIN-RELATED"/>
    <property type="match status" value="1"/>
</dbReference>
<evidence type="ECO:0000256" key="1">
    <source>
        <dbReference type="ARBA" id="ARBA00004196"/>
    </source>
</evidence>
<keyword evidence="3" id="KW-0813">Transport</keyword>
<dbReference type="AlphaFoldDB" id="A0A255GAB1"/>
<comment type="function">
    <text evidence="5">Part of a binding-protein-dependent transport system for a sugar.</text>
</comment>
<dbReference type="InterPro" id="IPR050490">
    <property type="entry name" value="Bact_solute-bd_prot1"/>
</dbReference>
<dbReference type="PANTHER" id="PTHR43649:SF28">
    <property type="entry name" value="BINDING PROTEIN COMPONENT OF ABC SUGAR TRANSPORTER-RELATED"/>
    <property type="match status" value="1"/>
</dbReference>
<comment type="subcellular location">
    <subcellularLocation>
        <location evidence="1">Cell envelope</location>
    </subcellularLocation>
</comment>
<dbReference type="OrthoDB" id="5580590at2"/>
<dbReference type="Gene3D" id="3.40.190.10">
    <property type="entry name" value="Periplasmic binding protein-like II"/>
    <property type="match status" value="2"/>
</dbReference>
<evidence type="ECO:0000256" key="3">
    <source>
        <dbReference type="ARBA" id="ARBA00022448"/>
    </source>
</evidence>
<dbReference type="RefSeq" id="WP_094403038.1">
    <property type="nucleotide sequence ID" value="NZ_NMVL01000024.1"/>
</dbReference>
<dbReference type="PROSITE" id="PS51257">
    <property type="entry name" value="PROKAR_LIPOPROTEIN"/>
    <property type="match status" value="1"/>
</dbReference>
<dbReference type="Proteomes" id="UP000215896">
    <property type="component" value="Unassembled WGS sequence"/>
</dbReference>
<accession>A0A255GAB1</accession>
<dbReference type="GO" id="GO:0030313">
    <property type="term" value="C:cell envelope"/>
    <property type="evidence" value="ECO:0007669"/>
    <property type="project" value="UniProtKB-SubCell"/>
</dbReference>
<protein>
    <recommendedName>
        <fullName evidence="6">Probable sugar-binding periplasmic protein</fullName>
    </recommendedName>
</protein>
<feature type="signal peptide" evidence="7">
    <location>
        <begin position="1"/>
        <end position="21"/>
    </location>
</feature>
<comment type="similarity">
    <text evidence="2">Belongs to the bacterial solute-binding protein 1 family.</text>
</comment>
<proteinExistence type="inferred from homology"/>
<dbReference type="EMBL" id="NMVO01000014">
    <property type="protein sequence ID" value="OYO12849.1"/>
    <property type="molecule type" value="Genomic_DNA"/>
</dbReference>
<name>A0A255GAB1_9ACTN</name>
<keyword evidence="4 7" id="KW-0732">Signal</keyword>
<evidence type="ECO:0000256" key="5">
    <source>
        <dbReference type="ARBA" id="ARBA00049629"/>
    </source>
</evidence>
<evidence type="ECO:0000256" key="2">
    <source>
        <dbReference type="ARBA" id="ARBA00008520"/>
    </source>
</evidence>
<evidence type="ECO:0000256" key="4">
    <source>
        <dbReference type="ARBA" id="ARBA00022729"/>
    </source>
</evidence>
<sequence length="424" mass="45131">MKLFPRFAAALVAVATTAALTACGGGAQSQQNAGPTKELEVFSWWTSGSEDAALQSLITAYKSAYPEVNVTNGAVAGGGGGNSQQILQTRIQGGNPPDTFQTHPEESLKQYLDADALADLSSAYDQNGLRQAVPEDMLQSHSKDGKQYGVSTGAHRGNVLWYSIPALQKAGVSVPAEGYTTDQFLTDLEKVKASGTTPLCLGAKDTFAVAQLFENTLLGSTGKDGWTKLVSNQTQWTDPSVSQAAETFTRAMSYADPDASAMTWDQAAKKLGEGQCAFNTMGDWEYGELVKAGKTEGKDFGYVAHPGTQGTFVLVVDTFAVSNQAKNFRNAVDFATVLGKPEVQLEFNRLKGSTPIRTDVDVSSLPKYQQSAAQSYRSDGRVWSIAHGQATPAAFQQSFFDAVTQYAASKDTAAFTKALQGATQ</sequence>
<dbReference type="Pfam" id="PF01547">
    <property type="entry name" value="SBP_bac_1"/>
    <property type="match status" value="1"/>
</dbReference>
<dbReference type="InterPro" id="IPR006059">
    <property type="entry name" value="SBP"/>
</dbReference>
<comment type="caution">
    <text evidence="8">The sequence shown here is derived from an EMBL/GenBank/DDBJ whole genome shotgun (WGS) entry which is preliminary data.</text>
</comment>
<dbReference type="SUPFAM" id="SSF53850">
    <property type="entry name" value="Periplasmic binding protein-like II"/>
    <property type="match status" value="1"/>
</dbReference>